<protein>
    <recommendedName>
        <fullName evidence="17">UDP-N-acetylenolpyruvoylglucosamine reductase</fullName>
        <ecNumber evidence="17">1.3.1.98</ecNumber>
    </recommendedName>
    <alternativeName>
        <fullName evidence="17">UDP-N-acetylmuramate dehydrogenase</fullName>
    </alternativeName>
</protein>
<keyword evidence="13 17" id="KW-0560">Oxidoreductase</keyword>
<feature type="active site" evidence="17">
    <location>
        <position position="399"/>
    </location>
</feature>
<dbReference type="PROSITE" id="PS51387">
    <property type="entry name" value="FAD_PCMH"/>
    <property type="match status" value="1"/>
</dbReference>
<dbReference type="Pfam" id="PF02873">
    <property type="entry name" value="MurB_C"/>
    <property type="match status" value="1"/>
</dbReference>
<organism evidence="19 20">
    <name type="scientific">Candidatus Corynebacterium intestinavium</name>
    <dbReference type="NCBI Taxonomy" id="2838531"/>
    <lineage>
        <taxon>Bacteria</taxon>
        <taxon>Bacillati</taxon>
        <taxon>Actinomycetota</taxon>
        <taxon>Actinomycetes</taxon>
        <taxon>Mycobacteriales</taxon>
        <taxon>Corynebacteriaceae</taxon>
        <taxon>Corynebacterium</taxon>
    </lineage>
</organism>
<dbReference type="NCBIfam" id="NF010478">
    <property type="entry name" value="PRK13903.1"/>
    <property type="match status" value="1"/>
</dbReference>
<comment type="catalytic activity">
    <reaction evidence="16 17">
        <text>UDP-N-acetyl-alpha-D-muramate + NADP(+) = UDP-N-acetyl-3-O-(1-carboxyvinyl)-alpha-D-glucosamine + NADPH + H(+)</text>
        <dbReference type="Rhea" id="RHEA:12248"/>
        <dbReference type="ChEBI" id="CHEBI:15378"/>
        <dbReference type="ChEBI" id="CHEBI:57783"/>
        <dbReference type="ChEBI" id="CHEBI:58349"/>
        <dbReference type="ChEBI" id="CHEBI:68483"/>
        <dbReference type="ChEBI" id="CHEBI:70757"/>
        <dbReference type="EC" id="1.3.1.98"/>
    </reaction>
</comment>
<keyword evidence="14 17" id="KW-0131">Cell cycle</keyword>
<dbReference type="InterPro" id="IPR003170">
    <property type="entry name" value="MurB"/>
</dbReference>
<dbReference type="InterPro" id="IPR011601">
    <property type="entry name" value="MurB_C"/>
</dbReference>
<keyword evidence="6 17" id="KW-0963">Cytoplasm</keyword>
<feature type="domain" description="FAD-binding PCMH-type" evidence="18">
    <location>
        <begin position="51"/>
        <end position="223"/>
    </location>
</feature>
<dbReference type="Pfam" id="PF01565">
    <property type="entry name" value="FAD_binding_4"/>
    <property type="match status" value="1"/>
</dbReference>
<evidence type="ECO:0000256" key="12">
    <source>
        <dbReference type="ARBA" id="ARBA00022984"/>
    </source>
</evidence>
<evidence type="ECO:0000256" key="8">
    <source>
        <dbReference type="ARBA" id="ARBA00022630"/>
    </source>
</evidence>
<dbReference type="InterPro" id="IPR016166">
    <property type="entry name" value="FAD-bd_PCMH"/>
</dbReference>
<dbReference type="PANTHER" id="PTHR21071:SF4">
    <property type="entry name" value="UDP-N-ACETYLENOLPYRUVOYLGLUCOSAMINE REDUCTASE"/>
    <property type="match status" value="1"/>
</dbReference>
<comment type="pathway">
    <text evidence="4 17">Cell wall biogenesis; peptidoglycan biosynthesis.</text>
</comment>
<evidence type="ECO:0000313" key="20">
    <source>
        <dbReference type="Proteomes" id="UP000823907"/>
    </source>
</evidence>
<comment type="subcellular location">
    <subcellularLocation>
        <location evidence="3 17">Cytoplasm</location>
    </subcellularLocation>
</comment>
<dbReference type="GO" id="GO:0005829">
    <property type="term" value="C:cytosol"/>
    <property type="evidence" value="ECO:0007669"/>
    <property type="project" value="TreeGrafter"/>
</dbReference>
<evidence type="ECO:0000256" key="5">
    <source>
        <dbReference type="ARBA" id="ARBA00010485"/>
    </source>
</evidence>
<keyword evidence="15 17" id="KW-0961">Cell wall biogenesis/degradation</keyword>
<keyword evidence="12 17" id="KW-0573">Peptidoglycan synthesis</keyword>
<proteinExistence type="inferred from homology"/>
<dbReference type="Gene3D" id="3.90.78.10">
    <property type="entry name" value="UDP-N-acetylenolpyruvoylglucosamine reductase, C-terminal domain"/>
    <property type="match status" value="1"/>
</dbReference>
<comment type="caution">
    <text evidence="19">The sequence shown here is derived from an EMBL/GenBank/DDBJ whole genome shotgun (WGS) entry which is preliminary data.</text>
</comment>
<dbReference type="InterPro" id="IPR016167">
    <property type="entry name" value="FAD-bd_PCMH_sub1"/>
</dbReference>
<dbReference type="SUPFAM" id="SSF56194">
    <property type="entry name" value="Uridine diphospho-N-Acetylenolpyruvylglucosamine reductase, MurB, C-terminal domain"/>
    <property type="match status" value="1"/>
</dbReference>
<dbReference type="AlphaFoldDB" id="A0A9D2UA82"/>
<gene>
    <name evidence="17" type="primary">murB</name>
    <name evidence="19" type="ORF">H9907_00910</name>
</gene>
<sequence>MTQKQNHTNTFPAATTGPEAAPTLDEVAAAVAPTGATVSQRPLAELTTLRIGGQPAAVVECVTAEQLAGVLETVDAAGWRVLIVGGGSNLLIGEGPEVSELVVVHAADTPEAAITIDPDTGVCSAFAGVEWDRFVGATVAAGLGGLECLSGIPGCVGATPVQNVGAYGAEVSLVLRRVRLYDRARRVAEWVAPESLDLAYRYSNLKFTDRAAVLEVEFQLDPAGLSLPLRYGELARCLGVARPAEGEQAGEIRRPAAEVREAVLELRAGKGMVLNAEDHDTWSAGSFFTNPVVAGEAARDAVVAAVRERVGEAEAEAMPLFSVGTPENPEFKFSAAWLIERAGFHKGWQVPGRERAGLSTKHTLALTNRGGASSEDLVALAAAVRDGVFDAFGVELVPEPVWIGAELPPVNSATG</sequence>
<dbReference type="Proteomes" id="UP000823907">
    <property type="component" value="Unassembled WGS sequence"/>
</dbReference>
<evidence type="ECO:0000256" key="2">
    <source>
        <dbReference type="ARBA" id="ARBA00003921"/>
    </source>
</evidence>
<accession>A0A9D2UA82</accession>
<evidence type="ECO:0000256" key="14">
    <source>
        <dbReference type="ARBA" id="ARBA00023306"/>
    </source>
</evidence>
<comment type="similarity">
    <text evidence="5 17">Belongs to the MurB family.</text>
</comment>
<evidence type="ECO:0000259" key="18">
    <source>
        <dbReference type="PROSITE" id="PS51387"/>
    </source>
</evidence>
<feature type="active site" description="Proton donor" evidence="17">
    <location>
        <position position="286"/>
    </location>
</feature>
<keyword evidence="8 17" id="KW-0285">Flavoprotein</keyword>
<dbReference type="GO" id="GO:0071949">
    <property type="term" value="F:FAD binding"/>
    <property type="evidence" value="ECO:0007669"/>
    <property type="project" value="InterPro"/>
</dbReference>
<dbReference type="InterPro" id="IPR036635">
    <property type="entry name" value="MurB_C_sf"/>
</dbReference>
<feature type="active site" evidence="17">
    <location>
        <position position="201"/>
    </location>
</feature>
<reference evidence="19" key="2">
    <citation type="submission" date="2021-04" db="EMBL/GenBank/DDBJ databases">
        <authorList>
            <person name="Gilroy R."/>
        </authorList>
    </citation>
    <scope>NUCLEOTIDE SEQUENCE</scope>
    <source>
        <strain evidence="19">5925</strain>
    </source>
</reference>
<dbReference type="Gene3D" id="3.30.465.10">
    <property type="match status" value="1"/>
</dbReference>
<keyword evidence="7 17" id="KW-0132">Cell division</keyword>
<comment type="cofactor">
    <cofactor evidence="1 17">
        <name>FAD</name>
        <dbReference type="ChEBI" id="CHEBI:57692"/>
    </cofactor>
</comment>
<dbReference type="GO" id="GO:0008762">
    <property type="term" value="F:UDP-N-acetylmuramate dehydrogenase activity"/>
    <property type="evidence" value="ECO:0007669"/>
    <property type="project" value="UniProtKB-UniRule"/>
</dbReference>
<evidence type="ECO:0000256" key="3">
    <source>
        <dbReference type="ARBA" id="ARBA00004496"/>
    </source>
</evidence>
<comment type="function">
    <text evidence="2 17">Cell wall formation.</text>
</comment>
<evidence type="ECO:0000256" key="9">
    <source>
        <dbReference type="ARBA" id="ARBA00022827"/>
    </source>
</evidence>
<dbReference type="EC" id="1.3.1.98" evidence="17"/>
<name>A0A9D2UA82_9CORY</name>
<dbReference type="HAMAP" id="MF_00037">
    <property type="entry name" value="MurB"/>
    <property type="match status" value="1"/>
</dbReference>
<evidence type="ECO:0000256" key="16">
    <source>
        <dbReference type="ARBA" id="ARBA00048914"/>
    </source>
</evidence>
<dbReference type="InterPro" id="IPR036318">
    <property type="entry name" value="FAD-bd_PCMH-like_sf"/>
</dbReference>
<evidence type="ECO:0000256" key="11">
    <source>
        <dbReference type="ARBA" id="ARBA00022960"/>
    </source>
</evidence>
<evidence type="ECO:0000256" key="17">
    <source>
        <dbReference type="HAMAP-Rule" id="MF_00037"/>
    </source>
</evidence>
<dbReference type="Gene3D" id="3.30.43.10">
    <property type="entry name" value="Uridine Diphospho-n-acetylenolpyruvylglucosamine Reductase, domain 2"/>
    <property type="match status" value="1"/>
</dbReference>
<evidence type="ECO:0000313" key="19">
    <source>
        <dbReference type="EMBL" id="HJD48685.1"/>
    </source>
</evidence>
<keyword evidence="11 17" id="KW-0133">Cell shape</keyword>
<dbReference type="GO" id="GO:0071555">
    <property type="term" value="P:cell wall organization"/>
    <property type="evidence" value="ECO:0007669"/>
    <property type="project" value="UniProtKB-KW"/>
</dbReference>
<dbReference type="PANTHER" id="PTHR21071">
    <property type="entry name" value="UDP-N-ACETYLENOLPYRUVOYLGLUCOSAMINE REDUCTASE"/>
    <property type="match status" value="1"/>
</dbReference>
<reference evidence="19" key="1">
    <citation type="journal article" date="2021" name="PeerJ">
        <title>Extensive microbial diversity within the chicken gut microbiome revealed by metagenomics and culture.</title>
        <authorList>
            <person name="Gilroy R."/>
            <person name="Ravi A."/>
            <person name="Getino M."/>
            <person name="Pursley I."/>
            <person name="Horton D.L."/>
            <person name="Alikhan N.F."/>
            <person name="Baker D."/>
            <person name="Gharbi K."/>
            <person name="Hall N."/>
            <person name="Watson M."/>
            <person name="Adriaenssens E.M."/>
            <person name="Foster-Nyarko E."/>
            <person name="Jarju S."/>
            <person name="Secka A."/>
            <person name="Antonio M."/>
            <person name="Oren A."/>
            <person name="Chaudhuri R.R."/>
            <person name="La Ragione R."/>
            <person name="Hildebrand F."/>
            <person name="Pallen M.J."/>
        </authorList>
    </citation>
    <scope>NUCLEOTIDE SEQUENCE</scope>
    <source>
        <strain evidence="19">5925</strain>
    </source>
</reference>
<dbReference type="EMBL" id="DWUR01000010">
    <property type="protein sequence ID" value="HJD48685.1"/>
    <property type="molecule type" value="Genomic_DNA"/>
</dbReference>
<keyword evidence="9 17" id="KW-0274">FAD</keyword>
<evidence type="ECO:0000256" key="6">
    <source>
        <dbReference type="ARBA" id="ARBA00022490"/>
    </source>
</evidence>
<evidence type="ECO:0000256" key="1">
    <source>
        <dbReference type="ARBA" id="ARBA00001974"/>
    </source>
</evidence>
<keyword evidence="10 17" id="KW-0521">NADP</keyword>
<evidence type="ECO:0000256" key="10">
    <source>
        <dbReference type="ARBA" id="ARBA00022857"/>
    </source>
</evidence>
<evidence type="ECO:0000256" key="15">
    <source>
        <dbReference type="ARBA" id="ARBA00023316"/>
    </source>
</evidence>
<dbReference type="SUPFAM" id="SSF56176">
    <property type="entry name" value="FAD-binding/transporter-associated domain-like"/>
    <property type="match status" value="1"/>
</dbReference>
<dbReference type="InterPro" id="IPR016169">
    <property type="entry name" value="FAD-bd_PCMH_sub2"/>
</dbReference>
<dbReference type="GO" id="GO:0009252">
    <property type="term" value="P:peptidoglycan biosynthetic process"/>
    <property type="evidence" value="ECO:0007669"/>
    <property type="project" value="UniProtKB-UniRule"/>
</dbReference>
<evidence type="ECO:0000256" key="7">
    <source>
        <dbReference type="ARBA" id="ARBA00022618"/>
    </source>
</evidence>
<dbReference type="GO" id="GO:0008360">
    <property type="term" value="P:regulation of cell shape"/>
    <property type="evidence" value="ECO:0007669"/>
    <property type="project" value="UniProtKB-KW"/>
</dbReference>
<evidence type="ECO:0000256" key="13">
    <source>
        <dbReference type="ARBA" id="ARBA00023002"/>
    </source>
</evidence>
<dbReference type="InterPro" id="IPR006094">
    <property type="entry name" value="Oxid_FAD_bind_N"/>
</dbReference>
<dbReference type="GO" id="GO:0051301">
    <property type="term" value="P:cell division"/>
    <property type="evidence" value="ECO:0007669"/>
    <property type="project" value="UniProtKB-KW"/>
</dbReference>
<evidence type="ECO:0000256" key="4">
    <source>
        <dbReference type="ARBA" id="ARBA00004752"/>
    </source>
</evidence>